<dbReference type="AlphaFoldDB" id="A0A8H6WTB9"/>
<dbReference type="PANTHER" id="PTHR40465:SF1">
    <property type="entry name" value="DUF6534 DOMAIN-CONTAINING PROTEIN"/>
    <property type="match status" value="1"/>
</dbReference>
<dbReference type="PANTHER" id="PTHR40465">
    <property type="entry name" value="CHROMOSOME 1, WHOLE GENOME SHOTGUN SEQUENCE"/>
    <property type="match status" value="1"/>
</dbReference>
<dbReference type="Proteomes" id="UP000623467">
    <property type="component" value="Unassembled WGS sequence"/>
</dbReference>
<proteinExistence type="predicted"/>
<feature type="transmembrane region" description="Helical" evidence="2">
    <location>
        <begin position="49"/>
        <end position="70"/>
    </location>
</feature>
<sequence>MSTALPNVELSFGPMLIGVFFNMILYGVLISQLLTYYKNYQHDAAWMKFFVFALFVVETANTGFDMTIMYQPLIQEYGQKPTFFPTFFVTEPLCIVAVSTPIQLFFAWRIGSLTKSWWVPAVITIMAIASMTGGIWTAVMIRIVKTFANKPKLHNSALLWFLASCVADVMITVSLVLTLSKRKTGFSGTDSVIDKIVRMTIQTGMITAAFAILDVICFMVFPHYAISKCCFYTKRHKLIHFQDFVWDLTLSKLYTNCLLSTLNARQSLNSQSASGGISDQRRNQSHGLVNPTSGGRRGQDTFAENTRHIQSSAIYELDTQKSGYDAESGYATSTRDEYGIQVTKVVERVQDPIPHPYTQ</sequence>
<feature type="transmembrane region" description="Helical" evidence="2">
    <location>
        <begin position="159"/>
        <end position="179"/>
    </location>
</feature>
<accession>A0A8H6WTB9</accession>
<feature type="transmembrane region" description="Helical" evidence="2">
    <location>
        <begin position="200"/>
        <end position="221"/>
    </location>
</feature>
<feature type="transmembrane region" description="Helical" evidence="2">
    <location>
        <begin position="118"/>
        <end position="139"/>
    </location>
</feature>
<keyword evidence="2" id="KW-0812">Transmembrane</keyword>
<dbReference type="Pfam" id="PF20152">
    <property type="entry name" value="DUF6534"/>
    <property type="match status" value="1"/>
</dbReference>
<comment type="caution">
    <text evidence="4">The sequence shown here is derived from an EMBL/GenBank/DDBJ whole genome shotgun (WGS) entry which is preliminary data.</text>
</comment>
<evidence type="ECO:0000313" key="4">
    <source>
        <dbReference type="EMBL" id="KAF7324459.1"/>
    </source>
</evidence>
<feature type="region of interest" description="Disordered" evidence="1">
    <location>
        <begin position="270"/>
        <end position="300"/>
    </location>
</feature>
<keyword evidence="5" id="KW-1185">Reference proteome</keyword>
<evidence type="ECO:0000256" key="2">
    <source>
        <dbReference type="SAM" id="Phobius"/>
    </source>
</evidence>
<protein>
    <submittedName>
        <fullName evidence="4">MFS domain-containing protein</fullName>
    </submittedName>
</protein>
<feature type="transmembrane region" description="Helical" evidence="2">
    <location>
        <begin position="12"/>
        <end position="37"/>
    </location>
</feature>
<feature type="domain" description="DUF6534" evidence="3">
    <location>
        <begin position="164"/>
        <end position="267"/>
    </location>
</feature>
<evidence type="ECO:0000259" key="3">
    <source>
        <dbReference type="Pfam" id="PF20152"/>
    </source>
</evidence>
<keyword evidence="2" id="KW-0472">Membrane</keyword>
<organism evidence="4 5">
    <name type="scientific">Mycena sanguinolenta</name>
    <dbReference type="NCBI Taxonomy" id="230812"/>
    <lineage>
        <taxon>Eukaryota</taxon>
        <taxon>Fungi</taxon>
        <taxon>Dikarya</taxon>
        <taxon>Basidiomycota</taxon>
        <taxon>Agaricomycotina</taxon>
        <taxon>Agaricomycetes</taxon>
        <taxon>Agaricomycetidae</taxon>
        <taxon>Agaricales</taxon>
        <taxon>Marasmiineae</taxon>
        <taxon>Mycenaceae</taxon>
        <taxon>Mycena</taxon>
    </lineage>
</organism>
<evidence type="ECO:0000313" key="5">
    <source>
        <dbReference type="Proteomes" id="UP000623467"/>
    </source>
</evidence>
<evidence type="ECO:0000256" key="1">
    <source>
        <dbReference type="SAM" id="MobiDB-lite"/>
    </source>
</evidence>
<reference evidence="4" key="1">
    <citation type="submission" date="2020-05" db="EMBL/GenBank/DDBJ databases">
        <title>Mycena genomes resolve the evolution of fungal bioluminescence.</title>
        <authorList>
            <person name="Tsai I.J."/>
        </authorList>
    </citation>
    <scope>NUCLEOTIDE SEQUENCE</scope>
    <source>
        <strain evidence="4">160909Yilan</strain>
    </source>
</reference>
<dbReference type="OrthoDB" id="3265526at2759"/>
<keyword evidence="2" id="KW-1133">Transmembrane helix</keyword>
<gene>
    <name evidence="4" type="ORF">MSAN_02517900</name>
</gene>
<feature type="transmembrane region" description="Helical" evidence="2">
    <location>
        <begin position="82"/>
        <end position="106"/>
    </location>
</feature>
<dbReference type="InterPro" id="IPR045339">
    <property type="entry name" value="DUF6534"/>
</dbReference>
<dbReference type="EMBL" id="JACAZH010000110">
    <property type="protein sequence ID" value="KAF7324459.1"/>
    <property type="molecule type" value="Genomic_DNA"/>
</dbReference>
<name>A0A8H6WTB9_9AGAR</name>